<keyword evidence="1" id="KW-0547">Nucleotide-binding</keyword>
<dbReference type="PANTHER" id="PTHR16305">
    <property type="entry name" value="TESTICULAR SOLUBLE ADENYLYL CYCLASE"/>
    <property type="match status" value="1"/>
</dbReference>
<dbReference type="InterPro" id="IPR019734">
    <property type="entry name" value="TPR_rpt"/>
</dbReference>
<gene>
    <name evidence="5" type="ORF">GCM10009843_14420</name>
</gene>
<dbReference type="Gene3D" id="1.25.40.10">
    <property type="entry name" value="Tetratricopeptide repeat domain"/>
    <property type="match status" value="1"/>
</dbReference>
<feature type="coiled-coil region" evidence="3">
    <location>
        <begin position="935"/>
        <end position="962"/>
    </location>
</feature>
<accession>A0ABP5JVC0</accession>
<dbReference type="SUPFAM" id="SSF48452">
    <property type="entry name" value="TPR-like"/>
    <property type="match status" value="1"/>
</dbReference>
<evidence type="ECO:0000256" key="1">
    <source>
        <dbReference type="ARBA" id="ARBA00022741"/>
    </source>
</evidence>
<dbReference type="InterPro" id="IPR029787">
    <property type="entry name" value="Nucleotide_cyclase"/>
</dbReference>
<evidence type="ECO:0000256" key="2">
    <source>
        <dbReference type="ARBA" id="ARBA00022840"/>
    </source>
</evidence>
<sequence>MTQLLPGDNPQAYIPGDRRRSLARGEELPLQTSGAGVFVDISGFTKLTEALVRQLGGRRGAEVLSANIGRIFAALIELLHQYGGNVVYFSGDAVTAWVDGDDGSLATACALEMQRVMDRVGVVVTPSGEAVTLGVKVAVAVGPVHRFVVGDPEVQLIDVLAGALMDSLAAAEQQSKPGEVVLDAGAIEALGDQVVLRETRLGEAGPVGVVGTFPDAPAAPDVELSWPRLPDDLARQWVLPPVWDRMVVGRGEFLAELRPAVPIFVRFGGLDFDEDPEAPAILDDFVTRAQLALDDNGGSVLQLTIGDKGAYLYGVFGAPIAHEDDAARACEAALRLIEIGEEVRVEDVQVGIATGGLRMGTYGHAERRTFCCLGEAVNLAARLMTKAAPGSVLVHEEVARAADARFDWEPMADFSLKGRTLPLPVRGLRGRNTGTRRPQATRRANVLVGRETELAALRDVRGTAEAGSGQVVVVQAEAGTGKSRLVGELVAEVLRDGGLVATGEAARTATQATYVAWRDIWFDLLGLDPDGTDADAVVDAVADLEPALRARAPLLGPVLGVVLPDSDLTASFEGELRKTSLEDLLRRLLVARAGREPLTLVLEDAHWLDPLSRDLLEVLGRAAANAPVLLLVTSRPDGTAYAGLPLRRGEHATDLVLESLGAEASQALAVERHRLLTGRDPEPAILETVVSRAEGNAFYLEQLVDYVVAHDQRTEGSAADALELPASLHSLVLSRIDAQPEGPRRAVKVASVVGRAFRSPLVASAYPDLGGPDQVHEQLVSLAGTRLIELEDPEERAFAFGHAVTRDVAYDSLPFSLRATLHGGVGTALEGEADGPRRHLDLLAYHYGQSDDVPKKRHYLTAAADAARAAYANEAAVAYLRQVLPLVEADERAEVLLHLAESLEIGGDWAAAEAAVAQAREAAEALGDVARVAHARTARAELDRKQGRYAEAESELSEAEAAFVAVGDRPGEARVLHLRGTLASQQGHVGRARASYEASLRIREALGDEAGVAALLTNLALVAEDEGDLVNAERLGQDGLARRRALGDRRAVSVSLTNMGMLATVRGDPDLARERFEEAQVLAEEVGDPWIVAVGHHNLGNATRDVGDLASARLHFQRALDAYVERDDLWSLAHLLEDVAVWLLARGEETDTDAVGLLSAAETLRAEIGAPRFLPTEQALAAAVAPARRRTPRGDLDRAQVEGAAATLEVTLERVGSLVSA</sequence>
<dbReference type="CDD" id="cd07302">
    <property type="entry name" value="CHD"/>
    <property type="match status" value="2"/>
</dbReference>
<evidence type="ECO:0000313" key="5">
    <source>
        <dbReference type="EMBL" id="GAA2120751.1"/>
    </source>
</evidence>
<dbReference type="SUPFAM" id="SSF55073">
    <property type="entry name" value="Nucleotide cyclase"/>
    <property type="match status" value="2"/>
</dbReference>
<protein>
    <submittedName>
        <fullName evidence="5">Adenylate/guanylate cyclase domain-containing protein</fullName>
    </submittedName>
</protein>
<dbReference type="EMBL" id="BAAAQQ010000007">
    <property type="protein sequence ID" value="GAA2120751.1"/>
    <property type="molecule type" value="Genomic_DNA"/>
</dbReference>
<keyword evidence="2" id="KW-0067">ATP-binding</keyword>
<evidence type="ECO:0000256" key="3">
    <source>
        <dbReference type="SAM" id="Coils"/>
    </source>
</evidence>
<proteinExistence type="predicted"/>
<dbReference type="Pfam" id="PF00211">
    <property type="entry name" value="Guanylate_cyc"/>
    <property type="match status" value="1"/>
</dbReference>
<dbReference type="SMART" id="SM00044">
    <property type="entry name" value="CYCc"/>
    <property type="match status" value="1"/>
</dbReference>
<organism evidence="5 6">
    <name type="scientific">Nocardioides bigeumensis</name>
    <dbReference type="NCBI Taxonomy" id="433657"/>
    <lineage>
        <taxon>Bacteria</taxon>
        <taxon>Bacillati</taxon>
        <taxon>Actinomycetota</taxon>
        <taxon>Actinomycetes</taxon>
        <taxon>Propionibacteriales</taxon>
        <taxon>Nocardioidaceae</taxon>
        <taxon>Nocardioides</taxon>
    </lineage>
</organism>
<dbReference type="SMART" id="SM00028">
    <property type="entry name" value="TPR"/>
    <property type="match status" value="5"/>
</dbReference>
<feature type="domain" description="Guanylate cyclase" evidence="4">
    <location>
        <begin position="35"/>
        <end position="150"/>
    </location>
</feature>
<dbReference type="InterPro" id="IPR041664">
    <property type="entry name" value="AAA_16"/>
</dbReference>
<dbReference type="Proteomes" id="UP001500575">
    <property type="component" value="Unassembled WGS sequence"/>
</dbReference>
<evidence type="ECO:0000259" key="4">
    <source>
        <dbReference type="PROSITE" id="PS50125"/>
    </source>
</evidence>
<evidence type="ECO:0000313" key="6">
    <source>
        <dbReference type="Proteomes" id="UP001500575"/>
    </source>
</evidence>
<reference evidence="6" key="1">
    <citation type="journal article" date="2019" name="Int. J. Syst. Evol. Microbiol.">
        <title>The Global Catalogue of Microorganisms (GCM) 10K type strain sequencing project: providing services to taxonomists for standard genome sequencing and annotation.</title>
        <authorList>
            <consortium name="The Broad Institute Genomics Platform"/>
            <consortium name="The Broad Institute Genome Sequencing Center for Infectious Disease"/>
            <person name="Wu L."/>
            <person name="Ma J."/>
        </authorList>
    </citation>
    <scope>NUCLEOTIDE SEQUENCE [LARGE SCALE GENOMIC DNA]</scope>
    <source>
        <strain evidence="6">JCM 16021</strain>
    </source>
</reference>
<dbReference type="Gene3D" id="3.30.70.1230">
    <property type="entry name" value="Nucleotide cyclase"/>
    <property type="match status" value="2"/>
</dbReference>
<dbReference type="Pfam" id="PF13424">
    <property type="entry name" value="TPR_12"/>
    <property type="match status" value="2"/>
</dbReference>
<comment type="caution">
    <text evidence="5">The sequence shown here is derived from an EMBL/GenBank/DDBJ whole genome shotgun (WGS) entry which is preliminary data.</text>
</comment>
<keyword evidence="6" id="KW-1185">Reference proteome</keyword>
<dbReference type="Pfam" id="PF13191">
    <property type="entry name" value="AAA_16"/>
    <property type="match status" value="1"/>
</dbReference>
<dbReference type="InterPro" id="IPR001054">
    <property type="entry name" value="A/G_cyclase"/>
</dbReference>
<dbReference type="RefSeq" id="WP_344303003.1">
    <property type="nucleotide sequence ID" value="NZ_BAAAQQ010000007.1"/>
</dbReference>
<feature type="domain" description="Guanylate cyclase" evidence="4">
    <location>
        <begin position="309"/>
        <end position="384"/>
    </location>
</feature>
<name>A0ABP5JVC0_9ACTN</name>
<dbReference type="Gene3D" id="3.40.50.300">
    <property type="entry name" value="P-loop containing nucleotide triphosphate hydrolases"/>
    <property type="match status" value="1"/>
</dbReference>
<keyword evidence="3" id="KW-0175">Coiled coil</keyword>
<dbReference type="SUPFAM" id="SSF52540">
    <property type="entry name" value="P-loop containing nucleoside triphosphate hydrolases"/>
    <property type="match status" value="1"/>
</dbReference>
<dbReference type="InterPro" id="IPR027417">
    <property type="entry name" value="P-loop_NTPase"/>
</dbReference>
<dbReference type="PANTHER" id="PTHR16305:SF28">
    <property type="entry name" value="GUANYLATE CYCLASE DOMAIN-CONTAINING PROTEIN"/>
    <property type="match status" value="1"/>
</dbReference>
<dbReference type="InterPro" id="IPR011990">
    <property type="entry name" value="TPR-like_helical_dom_sf"/>
</dbReference>
<dbReference type="PROSITE" id="PS50125">
    <property type="entry name" value="GUANYLATE_CYCLASE_2"/>
    <property type="match status" value="2"/>
</dbReference>